<sequence length="564" mass="63161">MALESESYEEELEMKPLASVERVLSFSRGISEIQVPVSTEENTEVESSARSQNSPDLENVSKFGQDEERGRNKQAGFEVGSKGKSRWDRHSYAELRPGSESQELHSLDPHRLSEAEEFSFHRRADIEVVSDEEFEREFGFPSAAFGSKDRSYRRANSRKYENGFEMWQGAQSSQEPDVNTEHQKINGFDEDAEAGTMLTGWSGFSPLLKTVMRTIFFVLVWYIFSTSLTLYNKLLLGAEWGKFPAPLLMNTIHFSMQALISTFMLRFCCPSLLPTASMSWKDYFVRVVPAAIATALDIDLSNASIVSITVTFATMCKSTAPVFLLLFAFAFKLETPSFKLLGIIFIISMGVLLAVARETEFKLFGFILIMLAAVMSGFRWVVTQVLLQKEEYGLSNPFAAMSCITPVMALVTGLFSLIFEPWHKLRATSYFDTPHHFVSSCLLMLLGGSLAFFMVVAEYLLISETSAVTFTVAGVVKEVVTIIVAVFFFGDHFTVLTAVGLAIIIIGVSLFNWFKYQKLVEGKLDHEADTGIQNEQNVFKYTILQEGVDAEEAISVPVHTVHNL</sequence>
<accession>A0ACC2E7K1</accession>
<reference evidence="2" key="1">
    <citation type="journal article" date="2024" name="Proc. Natl. Acad. Sci. U.S.A.">
        <title>Extraordinary preservation of gene collinearity over three hundred million years revealed in homosporous lycophytes.</title>
        <authorList>
            <person name="Li C."/>
            <person name="Wickell D."/>
            <person name="Kuo L.Y."/>
            <person name="Chen X."/>
            <person name="Nie B."/>
            <person name="Liao X."/>
            <person name="Peng D."/>
            <person name="Ji J."/>
            <person name="Jenkins J."/>
            <person name="Williams M."/>
            <person name="Shu S."/>
            <person name="Plott C."/>
            <person name="Barry K."/>
            <person name="Rajasekar S."/>
            <person name="Grimwood J."/>
            <person name="Han X."/>
            <person name="Sun S."/>
            <person name="Hou Z."/>
            <person name="He W."/>
            <person name="Dai G."/>
            <person name="Sun C."/>
            <person name="Schmutz J."/>
            <person name="Leebens-Mack J.H."/>
            <person name="Li F.W."/>
            <person name="Wang L."/>
        </authorList>
    </citation>
    <scope>NUCLEOTIDE SEQUENCE [LARGE SCALE GENOMIC DNA]</scope>
    <source>
        <strain evidence="2">cv. PW_Plant_1</strain>
    </source>
</reference>
<dbReference type="EMBL" id="CM055094">
    <property type="protein sequence ID" value="KAJ7562489.1"/>
    <property type="molecule type" value="Genomic_DNA"/>
</dbReference>
<gene>
    <name evidence="1" type="ORF">O6H91_03G071100</name>
</gene>
<dbReference type="Proteomes" id="UP001162992">
    <property type="component" value="Chromosome 3"/>
</dbReference>
<keyword evidence="2" id="KW-1185">Reference proteome</keyword>
<comment type="caution">
    <text evidence="1">The sequence shown here is derived from an EMBL/GenBank/DDBJ whole genome shotgun (WGS) entry which is preliminary data.</text>
</comment>
<name>A0ACC2E7K1_DIPCM</name>
<proteinExistence type="predicted"/>
<protein>
    <submittedName>
        <fullName evidence="1">Uncharacterized protein</fullName>
    </submittedName>
</protein>
<evidence type="ECO:0000313" key="2">
    <source>
        <dbReference type="Proteomes" id="UP001162992"/>
    </source>
</evidence>
<organism evidence="1 2">
    <name type="scientific">Diphasiastrum complanatum</name>
    <name type="common">Issler's clubmoss</name>
    <name type="synonym">Lycopodium complanatum</name>
    <dbReference type="NCBI Taxonomy" id="34168"/>
    <lineage>
        <taxon>Eukaryota</taxon>
        <taxon>Viridiplantae</taxon>
        <taxon>Streptophyta</taxon>
        <taxon>Embryophyta</taxon>
        <taxon>Tracheophyta</taxon>
        <taxon>Lycopodiopsida</taxon>
        <taxon>Lycopodiales</taxon>
        <taxon>Lycopodiaceae</taxon>
        <taxon>Lycopodioideae</taxon>
        <taxon>Diphasiastrum</taxon>
    </lineage>
</organism>
<evidence type="ECO:0000313" key="1">
    <source>
        <dbReference type="EMBL" id="KAJ7562489.1"/>
    </source>
</evidence>